<evidence type="ECO:0000313" key="2">
    <source>
        <dbReference type="Proteomes" id="UP000326799"/>
    </source>
</evidence>
<keyword evidence="2" id="KW-1185">Reference proteome</keyword>
<dbReference type="Proteomes" id="UP000326799">
    <property type="component" value="Unassembled WGS sequence"/>
</dbReference>
<reference evidence="1 2" key="1">
    <citation type="submission" date="2019-04" db="EMBL/GenBank/DDBJ databases">
        <title>Fungal friends and foes A comparative genomics study of 23 Aspergillus species from section Flavi.</title>
        <authorList>
            <consortium name="DOE Joint Genome Institute"/>
            <person name="Kjaerbolling I."/>
            <person name="Vesth T.C."/>
            <person name="Frisvad J.C."/>
            <person name="Nybo J.L."/>
            <person name="Theobald S."/>
            <person name="Kildgaard S."/>
            <person name="Petersen T.I."/>
            <person name="Kuo A."/>
            <person name="Sato A."/>
            <person name="Lyhne E.K."/>
            <person name="Kogle M.E."/>
            <person name="Wiebenga A."/>
            <person name="Kun R.S."/>
            <person name="Lubbers R.J."/>
            <person name="Makela M.R."/>
            <person name="Barry K."/>
            <person name="Chovatia M."/>
            <person name="Clum A."/>
            <person name="Daum C."/>
            <person name="Haridas S."/>
            <person name="He G."/>
            <person name="LaButti K."/>
            <person name="Lipzen A."/>
            <person name="Mondo S."/>
            <person name="Pangilinan J."/>
            <person name="Riley R."/>
            <person name="Salamov A."/>
            <person name="Simmons B.A."/>
            <person name="Magnuson J.K."/>
            <person name="Henrissat B."/>
            <person name="Mortensen U.H."/>
            <person name="Larsen T.O."/>
            <person name="De vries R.P."/>
            <person name="Grigoriev I.V."/>
            <person name="Machida M."/>
            <person name="Baker S.E."/>
            <person name="Andersen M.R."/>
        </authorList>
    </citation>
    <scope>NUCLEOTIDE SEQUENCE [LARGE SCALE GENOMIC DNA]</scope>
    <source>
        <strain evidence="1 2">CBS 126849</strain>
    </source>
</reference>
<sequence length="213" mass="24365">MKLFFFWDRCGKRWYFVTSEDISRIQWNDLRYGILGATEVDSRCSRRADARYVQESCMISCIGQIRLAVRGVSEAVLDQLVVPGLAAESYSEREYSAHWAQFFARDPGGAHYEGVRFNQLVAFLLQEWGENRRLGVLGFGVEVLADESRWMLEPLRAVESVSSVLSSMSVVKWSCCIAVNWISSVGELGSRMSRSVAKAVRQIYIYTPCYRWV</sequence>
<gene>
    <name evidence="1" type="ORF">BDV33DRAFT_185742</name>
</gene>
<protein>
    <submittedName>
        <fullName evidence="1">Uncharacterized protein</fullName>
    </submittedName>
</protein>
<accession>A0A5N6E877</accession>
<organism evidence="1 2">
    <name type="scientific">Aspergillus novoparasiticus</name>
    <dbReference type="NCBI Taxonomy" id="986946"/>
    <lineage>
        <taxon>Eukaryota</taxon>
        <taxon>Fungi</taxon>
        <taxon>Dikarya</taxon>
        <taxon>Ascomycota</taxon>
        <taxon>Pezizomycotina</taxon>
        <taxon>Eurotiomycetes</taxon>
        <taxon>Eurotiomycetidae</taxon>
        <taxon>Eurotiales</taxon>
        <taxon>Aspergillaceae</taxon>
        <taxon>Aspergillus</taxon>
        <taxon>Aspergillus subgen. Circumdati</taxon>
    </lineage>
</organism>
<dbReference type="AlphaFoldDB" id="A0A5N6E877"/>
<name>A0A5N6E877_9EURO</name>
<proteinExistence type="predicted"/>
<evidence type="ECO:0000313" key="1">
    <source>
        <dbReference type="EMBL" id="KAB8212973.1"/>
    </source>
</evidence>
<dbReference type="EMBL" id="ML733758">
    <property type="protein sequence ID" value="KAB8212973.1"/>
    <property type="molecule type" value="Genomic_DNA"/>
</dbReference>